<name>A0A4R6AFV1_9RHOB</name>
<evidence type="ECO:0000313" key="5">
    <source>
        <dbReference type="Proteomes" id="UP000295701"/>
    </source>
</evidence>
<dbReference type="InterPro" id="IPR011033">
    <property type="entry name" value="PRC_barrel-like_sf"/>
</dbReference>
<keyword evidence="2" id="KW-0732">Signal</keyword>
<dbReference type="InterPro" id="IPR027275">
    <property type="entry name" value="PRC-brl_dom"/>
</dbReference>
<dbReference type="Pfam" id="PF05239">
    <property type="entry name" value="PRC"/>
    <property type="match status" value="1"/>
</dbReference>
<dbReference type="EMBL" id="SNAA01000003">
    <property type="protein sequence ID" value="TDL81904.1"/>
    <property type="molecule type" value="Genomic_DNA"/>
</dbReference>
<reference evidence="4 5" key="1">
    <citation type="submission" date="2019-03" db="EMBL/GenBank/DDBJ databases">
        <title>Primorskyibacter sp. SS33 isolated from sediments.</title>
        <authorList>
            <person name="Xunke S."/>
        </authorList>
    </citation>
    <scope>NUCLEOTIDE SEQUENCE [LARGE SCALE GENOMIC DNA]</scope>
    <source>
        <strain evidence="4 5">SS33</strain>
    </source>
</reference>
<dbReference type="PANTHER" id="PTHR47372:SF11">
    <property type="entry name" value="RE19971P"/>
    <property type="match status" value="1"/>
</dbReference>
<feature type="domain" description="PRC-barrel" evidence="3">
    <location>
        <begin position="53"/>
        <end position="128"/>
    </location>
</feature>
<evidence type="ECO:0000313" key="4">
    <source>
        <dbReference type="EMBL" id="TDL81904.1"/>
    </source>
</evidence>
<accession>A0A4R6AFV1</accession>
<feature type="chain" id="PRO_5021011233" description="PRC-barrel domain-containing protein" evidence="2">
    <location>
        <begin position="26"/>
        <end position="286"/>
    </location>
</feature>
<evidence type="ECO:0000256" key="2">
    <source>
        <dbReference type="SAM" id="SignalP"/>
    </source>
</evidence>
<dbReference type="Gene3D" id="2.30.30.240">
    <property type="entry name" value="PRC-barrel domain"/>
    <property type="match status" value="1"/>
</dbReference>
<evidence type="ECO:0000256" key="1">
    <source>
        <dbReference type="SAM" id="MobiDB-lite"/>
    </source>
</evidence>
<protein>
    <recommendedName>
        <fullName evidence="3">PRC-barrel domain-containing protein</fullName>
    </recommendedName>
</protein>
<feature type="region of interest" description="Disordered" evidence="1">
    <location>
        <begin position="146"/>
        <end position="166"/>
    </location>
</feature>
<gene>
    <name evidence="4" type="ORF">E2L08_04425</name>
</gene>
<dbReference type="RefSeq" id="WP_133395853.1">
    <property type="nucleotide sequence ID" value="NZ_SNAA01000003.1"/>
</dbReference>
<dbReference type="AlphaFoldDB" id="A0A4R6AFV1"/>
<feature type="compositionally biased region" description="Acidic residues" evidence="1">
    <location>
        <begin position="266"/>
        <end position="286"/>
    </location>
</feature>
<evidence type="ECO:0000259" key="3">
    <source>
        <dbReference type="Pfam" id="PF05239"/>
    </source>
</evidence>
<feature type="signal peptide" evidence="2">
    <location>
        <begin position="1"/>
        <end position="25"/>
    </location>
</feature>
<feature type="compositionally biased region" description="Low complexity" evidence="1">
    <location>
        <begin position="251"/>
        <end position="265"/>
    </location>
</feature>
<dbReference type="PANTHER" id="PTHR47372">
    <property type="entry name" value="DAUER UP-REGULATED-RELATED"/>
    <property type="match status" value="1"/>
</dbReference>
<dbReference type="Proteomes" id="UP000295701">
    <property type="component" value="Unassembled WGS sequence"/>
</dbReference>
<organism evidence="4 5">
    <name type="scientific">Palleronia sediminis</name>
    <dbReference type="NCBI Taxonomy" id="2547833"/>
    <lineage>
        <taxon>Bacteria</taxon>
        <taxon>Pseudomonadati</taxon>
        <taxon>Pseudomonadota</taxon>
        <taxon>Alphaproteobacteria</taxon>
        <taxon>Rhodobacterales</taxon>
        <taxon>Roseobacteraceae</taxon>
        <taxon>Palleronia</taxon>
    </lineage>
</organism>
<keyword evidence="5" id="KW-1185">Reference proteome</keyword>
<dbReference type="SUPFAM" id="SSF50346">
    <property type="entry name" value="PRC-barrel domain"/>
    <property type="match status" value="1"/>
</dbReference>
<comment type="caution">
    <text evidence="4">The sequence shown here is derived from an EMBL/GenBank/DDBJ whole genome shotgun (WGS) entry which is preliminary data.</text>
</comment>
<dbReference type="Gene3D" id="1.20.120.20">
    <property type="entry name" value="Apolipoprotein"/>
    <property type="match status" value="1"/>
</dbReference>
<proteinExistence type="predicted"/>
<sequence>MKTLLSTTAAATLAVTMLSSAPAMSQTDGGSAASTMNDSAFAQVQEEPAVDLFASDLLGTSIYSSESDDYDAVEGVRPDWNDIGEINDLVLGADGKVDYAILGIGGFLGIGERDVAVRMDRIEVVRDGTDPSNYYLVINATQEELESAPEFSRADLDTEGGGMATDVAGEAGIETDETVEGELNDAAQGAETAAEETGDAIGNAADDAAQATENAAEETGEALDNAADATGNAVDDAAQATENAAEETGEALDNAADATGDAAQDATEETGEALENAGEELQDTAN</sequence>
<dbReference type="OrthoDB" id="7876889at2"/>
<feature type="region of interest" description="Disordered" evidence="1">
    <location>
        <begin position="207"/>
        <end position="286"/>
    </location>
</feature>
<feature type="compositionally biased region" description="Low complexity" evidence="1">
    <location>
        <begin position="233"/>
        <end position="243"/>
    </location>
</feature>